<dbReference type="EMBL" id="JACHVA010000023">
    <property type="protein sequence ID" value="MBC2600562.1"/>
    <property type="molecule type" value="Genomic_DNA"/>
</dbReference>
<keyword evidence="4" id="KW-0276">Fatty acid metabolism</keyword>
<dbReference type="Pfam" id="PF13561">
    <property type="entry name" value="adh_short_C2"/>
    <property type="match status" value="1"/>
</dbReference>
<dbReference type="InterPro" id="IPR002347">
    <property type="entry name" value="SDR_fam"/>
</dbReference>
<proteinExistence type="inferred from homology"/>
<keyword evidence="7 8" id="KW-0275">Fatty acid biosynthesis</keyword>
<keyword evidence="12" id="KW-1185">Reference proteome</keyword>
<organism evidence="11 12">
    <name type="scientific">Puniceicoccus vermicola</name>
    <dbReference type="NCBI Taxonomy" id="388746"/>
    <lineage>
        <taxon>Bacteria</taxon>
        <taxon>Pseudomonadati</taxon>
        <taxon>Verrucomicrobiota</taxon>
        <taxon>Opitutia</taxon>
        <taxon>Puniceicoccales</taxon>
        <taxon>Puniceicoccaceae</taxon>
        <taxon>Puniceicoccus</taxon>
    </lineage>
</organism>
<dbReference type="Proteomes" id="UP000525652">
    <property type="component" value="Unassembled WGS sequence"/>
</dbReference>
<dbReference type="InterPro" id="IPR014358">
    <property type="entry name" value="Enoyl-ACP_Rdtase_NADH"/>
</dbReference>
<dbReference type="InterPro" id="IPR036291">
    <property type="entry name" value="NAD(P)-bd_dom_sf"/>
</dbReference>
<dbReference type="Gene3D" id="3.40.50.720">
    <property type="entry name" value="NAD(P)-binding Rossmann-like Domain"/>
    <property type="match status" value="1"/>
</dbReference>
<evidence type="ECO:0000256" key="4">
    <source>
        <dbReference type="ARBA" id="ARBA00022832"/>
    </source>
</evidence>
<reference evidence="11 12" key="1">
    <citation type="submission" date="2020-07" db="EMBL/GenBank/DDBJ databases">
        <authorList>
            <person name="Feng X."/>
        </authorList>
    </citation>
    <scope>NUCLEOTIDE SEQUENCE [LARGE SCALE GENOMIC DNA]</scope>
    <source>
        <strain evidence="11 12">JCM14086</strain>
    </source>
</reference>
<keyword evidence="3 8" id="KW-0444">Lipid biosynthesis</keyword>
<feature type="binding site" evidence="10">
    <location>
        <position position="90"/>
    </location>
    <ligand>
        <name>NAD(+)</name>
        <dbReference type="ChEBI" id="CHEBI:57540"/>
    </ligand>
</feature>
<protein>
    <recommendedName>
        <fullName evidence="8">Enoyl-[acyl-carrier-protein] reductase [NADH]</fullName>
        <ecNumber evidence="8">1.3.1.9</ecNumber>
    </recommendedName>
</protein>
<dbReference type="PIRSF" id="PIRSF000094">
    <property type="entry name" value="Enoyl-ACP_rdct"/>
    <property type="match status" value="1"/>
</dbReference>
<evidence type="ECO:0000256" key="8">
    <source>
        <dbReference type="PIRNR" id="PIRNR000094"/>
    </source>
</evidence>
<dbReference type="GO" id="GO:0004318">
    <property type="term" value="F:enoyl-[acyl-carrier-protein] reductase (NADH) activity"/>
    <property type="evidence" value="ECO:0007669"/>
    <property type="project" value="UniProtKB-EC"/>
</dbReference>
<evidence type="ECO:0000256" key="2">
    <source>
        <dbReference type="ARBA" id="ARBA00009233"/>
    </source>
</evidence>
<evidence type="ECO:0000256" key="10">
    <source>
        <dbReference type="PIRSR" id="PIRSR000094-3"/>
    </source>
</evidence>
<dbReference type="SUPFAM" id="SSF51735">
    <property type="entry name" value="NAD(P)-binding Rossmann-fold domains"/>
    <property type="match status" value="1"/>
</dbReference>
<evidence type="ECO:0000256" key="3">
    <source>
        <dbReference type="ARBA" id="ARBA00022516"/>
    </source>
</evidence>
<keyword evidence="5 8" id="KW-0560">Oxidoreductase</keyword>
<dbReference type="RefSeq" id="WP_185691308.1">
    <property type="nucleotide sequence ID" value="NZ_JACHVA010000023.1"/>
</dbReference>
<comment type="similarity">
    <text evidence="2 8">Belongs to the short-chain dehydrogenases/reductases (SDR) family. FabI subfamily.</text>
</comment>
<keyword evidence="6" id="KW-0443">Lipid metabolism</keyword>
<comment type="caution">
    <text evidence="11">The sequence shown here is derived from an EMBL/GenBank/DDBJ whole genome shotgun (WGS) entry which is preliminary data.</text>
</comment>
<feature type="binding site" evidence="10">
    <location>
        <position position="15"/>
    </location>
    <ligand>
        <name>NAD(+)</name>
        <dbReference type="ChEBI" id="CHEBI:57540"/>
    </ligand>
</feature>
<evidence type="ECO:0000313" key="11">
    <source>
        <dbReference type="EMBL" id="MBC2600562.1"/>
    </source>
</evidence>
<name>A0A7X1E4F6_9BACT</name>
<feature type="binding site" evidence="10">
    <location>
        <begin position="63"/>
        <end position="64"/>
    </location>
    <ligand>
        <name>NAD(+)</name>
        <dbReference type="ChEBI" id="CHEBI:57540"/>
    </ligand>
</feature>
<dbReference type="PANTHER" id="PTHR43159:SF2">
    <property type="entry name" value="ENOYL-[ACYL-CARRIER-PROTEIN] REDUCTASE [NADH], CHLOROPLASTIC"/>
    <property type="match status" value="1"/>
</dbReference>
<evidence type="ECO:0000256" key="5">
    <source>
        <dbReference type="ARBA" id="ARBA00023002"/>
    </source>
</evidence>
<dbReference type="PANTHER" id="PTHR43159">
    <property type="entry name" value="ENOYL-[ACYL-CARRIER-PROTEIN] REDUCTASE"/>
    <property type="match status" value="1"/>
</dbReference>
<evidence type="ECO:0000256" key="6">
    <source>
        <dbReference type="ARBA" id="ARBA00023098"/>
    </source>
</evidence>
<gene>
    <name evidence="11" type="ORF">H5P30_02070</name>
</gene>
<keyword evidence="8 10" id="KW-0520">NAD</keyword>
<dbReference type="EC" id="1.3.1.9" evidence="8"/>
<sequence length="268" mass="29233">MSFLQMEDRTYLVFGVANRKSVAWAIARELEAAGAKVIYSVRSEKRKESLAKLLGDRPCHICDVEEEGAVERLAEEIGSDTLLDGIVHSIAFADYSEGFRPFHETGRKQFLQATQISAFSLSEIANAFSESLKPDASVVSIGISTTELTAENYGYMGPVKAALEAVSRNLAKSFSAFSEVRFNTVNSGPLKTSASAGIPGYLDNYLYAEKMTLRKRALATREVADTAIFLLSPRSSGINGQGIVVNAGMDTNYFDKELVERTMRGDAV</sequence>
<dbReference type="AlphaFoldDB" id="A0A7X1E4F6"/>
<evidence type="ECO:0000256" key="9">
    <source>
        <dbReference type="PIRSR" id="PIRSR000094-2"/>
    </source>
</evidence>
<evidence type="ECO:0000256" key="1">
    <source>
        <dbReference type="ARBA" id="ARBA00005194"/>
    </source>
</evidence>
<dbReference type="GO" id="GO:0006633">
    <property type="term" value="P:fatty acid biosynthetic process"/>
    <property type="evidence" value="ECO:0007669"/>
    <property type="project" value="UniProtKB-KW"/>
</dbReference>
<feature type="binding site" evidence="10">
    <location>
        <position position="160"/>
    </location>
    <ligand>
        <name>NAD(+)</name>
        <dbReference type="ChEBI" id="CHEBI:57540"/>
    </ligand>
</feature>
<comment type="catalytic activity">
    <reaction evidence="8">
        <text>a 2,3-saturated acyl-[ACP] + NAD(+) = a (2E)-enoyl-[ACP] + NADH + H(+)</text>
        <dbReference type="Rhea" id="RHEA:10240"/>
        <dbReference type="Rhea" id="RHEA-COMP:9925"/>
        <dbReference type="Rhea" id="RHEA-COMP:9926"/>
        <dbReference type="ChEBI" id="CHEBI:15378"/>
        <dbReference type="ChEBI" id="CHEBI:57540"/>
        <dbReference type="ChEBI" id="CHEBI:57945"/>
        <dbReference type="ChEBI" id="CHEBI:78784"/>
        <dbReference type="ChEBI" id="CHEBI:78785"/>
        <dbReference type="EC" id="1.3.1.9"/>
    </reaction>
</comment>
<comment type="pathway">
    <text evidence="1">Lipid metabolism; fatty acid biosynthesis.</text>
</comment>
<evidence type="ECO:0000256" key="7">
    <source>
        <dbReference type="ARBA" id="ARBA00023160"/>
    </source>
</evidence>
<evidence type="ECO:0000313" key="12">
    <source>
        <dbReference type="Proteomes" id="UP000525652"/>
    </source>
</evidence>
<feature type="binding site" evidence="9">
    <location>
        <position position="93"/>
    </location>
    <ligand>
        <name>substrate</name>
    </ligand>
</feature>
<accession>A0A7X1E4F6</accession>